<organism evidence="3 4">
    <name type="scientific">Rhodopirellula sallentina SM41</name>
    <dbReference type="NCBI Taxonomy" id="1263870"/>
    <lineage>
        <taxon>Bacteria</taxon>
        <taxon>Pseudomonadati</taxon>
        <taxon>Planctomycetota</taxon>
        <taxon>Planctomycetia</taxon>
        <taxon>Pirellulales</taxon>
        <taxon>Pirellulaceae</taxon>
        <taxon>Rhodopirellula</taxon>
    </lineage>
</organism>
<gene>
    <name evidence="3" type="ORF">RSSM_05426</name>
</gene>
<dbReference type="PANTHER" id="PTHR42732">
    <property type="entry name" value="BETA-GALACTOSIDASE"/>
    <property type="match status" value="1"/>
</dbReference>
<dbReference type="PROSITE" id="PS50022">
    <property type="entry name" value="FA58C_3"/>
    <property type="match status" value="1"/>
</dbReference>
<evidence type="ECO:0000313" key="3">
    <source>
        <dbReference type="EMBL" id="EMI53134.1"/>
    </source>
</evidence>
<dbReference type="RefSeq" id="WP_008686190.1">
    <property type="nucleotide sequence ID" value="NZ_ANOH01000376.1"/>
</dbReference>
<name>M5TVQ6_9BACT</name>
<dbReference type="Gene3D" id="2.60.120.260">
    <property type="entry name" value="Galactose-binding domain-like"/>
    <property type="match status" value="2"/>
</dbReference>
<proteinExistence type="predicted"/>
<dbReference type="InterPro" id="IPR017853">
    <property type="entry name" value="GH"/>
</dbReference>
<dbReference type="PATRIC" id="fig|1263870.3.peg.5755"/>
<evidence type="ECO:0000313" key="4">
    <source>
        <dbReference type="Proteomes" id="UP000011885"/>
    </source>
</evidence>
<dbReference type="EMBL" id="ANOH01000376">
    <property type="protein sequence ID" value="EMI53134.1"/>
    <property type="molecule type" value="Genomic_DNA"/>
</dbReference>
<dbReference type="InterPro" id="IPR051913">
    <property type="entry name" value="GH2_Domain-Containing"/>
</dbReference>
<feature type="domain" description="F5/8 type C" evidence="2">
    <location>
        <begin position="986"/>
        <end position="1134"/>
    </location>
</feature>
<reference evidence="3 4" key="1">
    <citation type="journal article" date="2013" name="Mar. Genomics">
        <title>Expression of sulfatases in Rhodopirellula baltica and the diversity of sulfatases in the genus Rhodopirellula.</title>
        <authorList>
            <person name="Wegner C.E."/>
            <person name="Richter-Heitmann T."/>
            <person name="Klindworth A."/>
            <person name="Klockow C."/>
            <person name="Richter M."/>
            <person name="Achstetter T."/>
            <person name="Glockner F.O."/>
            <person name="Harder J."/>
        </authorList>
    </citation>
    <scope>NUCLEOTIDE SEQUENCE [LARGE SCALE GENOMIC DNA]</scope>
    <source>
        <strain evidence="3 4">SM41</strain>
    </source>
</reference>
<feature type="region of interest" description="Disordered" evidence="1">
    <location>
        <begin position="711"/>
        <end position="742"/>
    </location>
</feature>
<dbReference type="Proteomes" id="UP000011885">
    <property type="component" value="Unassembled WGS sequence"/>
</dbReference>
<comment type="caution">
    <text evidence="3">The sequence shown here is derived from an EMBL/GenBank/DDBJ whole genome shotgun (WGS) entry which is preliminary data.</text>
</comment>
<dbReference type="InterPro" id="IPR000421">
    <property type="entry name" value="FA58C"/>
</dbReference>
<keyword evidence="3" id="KW-0378">Hydrolase</keyword>
<keyword evidence="4" id="KW-1185">Reference proteome</keyword>
<dbReference type="AlphaFoldDB" id="M5TVQ6"/>
<dbReference type="Pfam" id="PF00754">
    <property type="entry name" value="F5_F8_type_C"/>
    <property type="match status" value="1"/>
</dbReference>
<protein>
    <submittedName>
        <fullName evidence="3">Glycosyl hydrolase family 2, sugar binding domain protein</fullName>
    </submittedName>
</protein>
<dbReference type="InterPro" id="IPR008979">
    <property type="entry name" value="Galactose-bd-like_sf"/>
</dbReference>
<evidence type="ECO:0000259" key="2">
    <source>
        <dbReference type="PROSITE" id="PS50022"/>
    </source>
</evidence>
<feature type="compositionally biased region" description="Basic and acidic residues" evidence="1">
    <location>
        <begin position="32"/>
        <end position="41"/>
    </location>
</feature>
<dbReference type="PANTHER" id="PTHR42732:SF1">
    <property type="entry name" value="BETA-MANNOSIDASE"/>
    <property type="match status" value="1"/>
</dbReference>
<evidence type="ECO:0000256" key="1">
    <source>
        <dbReference type="SAM" id="MobiDB-lite"/>
    </source>
</evidence>
<accession>M5TVQ6</accession>
<dbReference type="SUPFAM" id="SSF49785">
    <property type="entry name" value="Galactose-binding domain-like"/>
    <property type="match status" value="2"/>
</dbReference>
<dbReference type="SUPFAM" id="SSF51445">
    <property type="entry name" value="(Trans)glycosidases"/>
    <property type="match status" value="1"/>
</dbReference>
<dbReference type="Gene3D" id="3.20.20.80">
    <property type="entry name" value="Glycosidases"/>
    <property type="match status" value="1"/>
</dbReference>
<dbReference type="GO" id="GO:0016787">
    <property type="term" value="F:hydrolase activity"/>
    <property type="evidence" value="ECO:0007669"/>
    <property type="project" value="UniProtKB-KW"/>
</dbReference>
<sequence>MANLSQSSFADQTPLNRIDLFGTWQVRMDDSSHAADDHAANDDTGNDDATNDDAATRENQSRHNGMLHEVQLPGTLRDSGVGIPPGPDTPWIASTQESLWNQPEYAPYREQDNFKFPFWLQPNLHYVGGATYQRQIEIPNQWRDQRIILTLERPHWQTSVLVDGKLITGGDSLSTAHRFDLTNALPPGKHELAIVVNNSLQPIDVGINSHSVSDHTQSAWHGIVGEISLTAHPMVDIDHINIHPNVDKHSVATQSILVNRFDKPRSCSLLMEVTQNGRSLAKHQSDIELAPGENIIEKTMLLDAQAQLWDEFSPELCELTASLLPKDSGTPAPSTTSSWSGTSSWLGTFGFRKIEARDGKLQLNGRPIFLRGTLECCIFPLTGYPPTDVASWKRIIRICKQHGLNHIRFHSWCPPEAAFVAADELGFYFQVECSTWPNRSVGLGYGRPVDEWLYREGDRVLTAYANHPSFLLFCAGNEPGGPGNGGDFLGPWVEHFKQQEDRVLVTSGAGWPSIRENEYHLTPKPRIQQWGQGLKSRINARAPETTTDYSDFISRQSAPVVAHEIGQWCVYPNFDEIEKYTGALRPKNFEIFRDFLTQSGMLHQARDFLMASGRLQVLTYKEEIESALRTKNFGGFQLLDLHDFPGQGTATVGMLDPFWDPKPYMNTSEFRGFCGPVIPLARMPKRVWRGQEQFSAEVEISHFGNQPLQGKATWKIRRSPSPRNPDFAETSDSNAAVNKPAKESQATQTVLAQGSWQLTGQAPGDLYRIGEIRCELDSITNAGKYVLEVTIPDGKDTITNRWDFWVYPSIDADAPTTTGSVTLATNLDDALDATARGERVLLNLPADRVATDVKIGMSPIFWNWAWTNGQAPHTMGILCDPSHACLRDFPTDDHSNWQWWELVSRSATMHLDQLPTEIDPIIQVVPNWFVPQKLALAFEARMGNGSLLATSIDLQNDLDQRPVAQRLRRSMIDYIASERFAPAASLSKPQLRSLLRQPSPTEQATQSINASSMQPGYEAYRAIDGQNQTMWHSAWNPASPPPHWIELTLRESRLVEGVQITPRKDISRTRFRQYTISTQDGSGTWTTAATGTLDGSAATETLRFDKPMKCDAVRIQTDTPASASPGGPIKNFHASVAELQLLLSK</sequence>
<feature type="region of interest" description="Disordered" evidence="1">
    <location>
        <begin position="32"/>
        <end position="79"/>
    </location>
</feature>